<keyword evidence="3" id="KW-1185">Reference proteome</keyword>
<feature type="compositionally biased region" description="Basic residues" evidence="1">
    <location>
        <begin position="1"/>
        <end position="20"/>
    </location>
</feature>
<dbReference type="Proteomes" id="UP000237105">
    <property type="component" value="Unassembled WGS sequence"/>
</dbReference>
<protein>
    <submittedName>
        <fullName evidence="2">Uncharacterized protein</fullName>
    </submittedName>
</protein>
<comment type="caution">
    <text evidence="2">The sequence shown here is derived from an EMBL/GenBank/DDBJ whole genome shotgun (WGS) entry which is preliminary data.</text>
</comment>
<reference evidence="3" key="1">
    <citation type="submission" date="2016-06" db="EMBL/GenBank/DDBJ databases">
        <title>Parallel loss of symbiosis genes in relatives of nitrogen-fixing non-legume Parasponia.</title>
        <authorList>
            <person name="Van Velzen R."/>
            <person name="Holmer R."/>
            <person name="Bu F."/>
            <person name="Rutten L."/>
            <person name="Van Zeijl A."/>
            <person name="Liu W."/>
            <person name="Santuari L."/>
            <person name="Cao Q."/>
            <person name="Sharma T."/>
            <person name="Shen D."/>
            <person name="Roswanjaya Y."/>
            <person name="Wardhani T."/>
            <person name="Kalhor M.S."/>
            <person name="Jansen J."/>
            <person name="Van den Hoogen J."/>
            <person name="Gungor B."/>
            <person name="Hartog M."/>
            <person name="Hontelez J."/>
            <person name="Verver J."/>
            <person name="Yang W.-C."/>
            <person name="Schijlen E."/>
            <person name="Repin R."/>
            <person name="Schilthuizen M."/>
            <person name="Schranz E."/>
            <person name="Heidstra R."/>
            <person name="Miyata K."/>
            <person name="Fedorova E."/>
            <person name="Kohlen W."/>
            <person name="Bisseling T."/>
            <person name="Smit S."/>
            <person name="Geurts R."/>
        </authorList>
    </citation>
    <scope>NUCLEOTIDE SEQUENCE [LARGE SCALE GENOMIC DNA]</scope>
    <source>
        <strain evidence="3">cv. WU1-14</strain>
    </source>
</reference>
<organism evidence="2 3">
    <name type="scientific">Parasponia andersonii</name>
    <name type="common">Sponia andersonii</name>
    <dbReference type="NCBI Taxonomy" id="3476"/>
    <lineage>
        <taxon>Eukaryota</taxon>
        <taxon>Viridiplantae</taxon>
        <taxon>Streptophyta</taxon>
        <taxon>Embryophyta</taxon>
        <taxon>Tracheophyta</taxon>
        <taxon>Spermatophyta</taxon>
        <taxon>Magnoliopsida</taxon>
        <taxon>eudicotyledons</taxon>
        <taxon>Gunneridae</taxon>
        <taxon>Pentapetalae</taxon>
        <taxon>rosids</taxon>
        <taxon>fabids</taxon>
        <taxon>Rosales</taxon>
        <taxon>Cannabaceae</taxon>
        <taxon>Parasponia</taxon>
    </lineage>
</organism>
<name>A0A2P5DHG1_PARAD</name>
<gene>
    <name evidence="2" type="ORF">PanWU01x14_064690</name>
</gene>
<evidence type="ECO:0000313" key="2">
    <source>
        <dbReference type="EMBL" id="PON72703.1"/>
    </source>
</evidence>
<dbReference type="AlphaFoldDB" id="A0A2P5DHG1"/>
<feature type="region of interest" description="Disordered" evidence="1">
    <location>
        <begin position="1"/>
        <end position="33"/>
    </location>
</feature>
<sequence length="102" mass="12038">MTLRRSRSGTRRSAARKSKTGARSAETSAVRTLGHMPKILGRSGWRRPLERRKETTEWMEARVAEWRSGLRERALPESTPMTSRQRIFSLIWRERLEDWVWG</sequence>
<dbReference type="EMBL" id="JXTB01000038">
    <property type="protein sequence ID" value="PON72703.1"/>
    <property type="molecule type" value="Genomic_DNA"/>
</dbReference>
<evidence type="ECO:0000256" key="1">
    <source>
        <dbReference type="SAM" id="MobiDB-lite"/>
    </source>
</evidence>
<proteinExistence type="predicted"/>
<evidence type="ECO:0000313" key="3">
    <source>
        <dbReference type="Proteomes" id="UP000237105"/>
    </source>
</evidence>
<accession>A0A2P5DHG1</accession>